<dbReference type="GO" id="GO:0008199">
    <property type="term" value="F:ferric iron binding"/>
    <property type="evidence" value="ECO:0007669"/>
    <property type="project" value="InterPro"/>
</dbReference>
<sequence>MMKQKYYQSPAEITSFSPRQSVALADTKAVLNQAVADLSVAHSIFHQVHWYMRGRGFMIWHPKMDEYMEEIDGYLDEMSERLITLGGAPFSTLKEFSENSQLKEDPGDYTVTMEEQLARVVEVFRYLAALFQKGFDVSDEEGDSVTNDIFNVAKASIEKHIWMLQAELGQAPKL</sequence>
<proteinExistence type="inferred from homology"/>
<dbReference type="InterPro" id="IPR002177">
    <property type="entry name" value="DPS_DNA-bd"/>
</dbReference>
<reference evidence="4 5" key="1">
    <citation type="submission" date="2016-02" db="EMBL/GenBank/DDBJ databases">
        <authorList>
            <consortium name="Pathogen Informatics"/>
        </authorList>
    </citation>
    <scope>NUCLEOTIDE SEQUENCE [LARGE SCALE GENOMIC DNA]</scope>
    <source>
        <strain evidence="4 5">LSS54</strain>
    </source>
</reference>
<dbReference type="Pfam" id="PF00210">
    <property type="entry name" value="Ferritin"/>
    <property type="match status" value="1"/>
</dbReference>
<dbReference type="EMBL" id="FIHD01000031">
    <property type="protein sequence ID" value="CYV05079.1"/>
    <property type="molecule type" value="Genomic_DNA"/>
</dbReference>
<organism evidence="4 5">
    <name type="scientific">Streptococcus suis</name>
    <dbReference type="NCBI Taxonomy" id="1307"/>
    <lineage>
        <taxon>Bacteria</taxon>
        <taxon>Bacillati</taxon>
        <taxon>Bacillota</taxon>
        <taxon>Bacilli</taxon>
        <taxon>Lactobacillales</taxon>
        <taxon>Streptococcaceae</taxon>
        <taxon>Streptococcus</taxon>
    </lineage>
</organism>
<dbReference type="AlphaFoldDB" id="A0A0Z8GUD0"/>
<dbReference type="InterPro" id="IPR009078">
    <property type="entry name" value="Ferritin-like_SF"/>
</dbReference>
<dbReference type="EC" id="1.16.-.-" evidence="4"/>
<comment type="similarity">
    <text evidence="1 2">Belongs to the Dps family.</text>
</comment>
<dbReference type="PRINTS" id="PR01346">
    <property type="entry name" value="HELNAPAPROT"/>
</dbReference>
<dbReference type="RefSeq" id="WP_044775325.1">
    <property type="nucleotide sequence ID" value="NZ_CEFG01000172.1"/>
</dbReference>
<name>A0A0Z8GUD0_STRSU</name>
<dbReference type="SUPFAM" id="SSF47240">
    <property type="entry name" value="Ferritin-like"/>
    <property type="match status" value="1"/>
</dbReference>
<evidence type="ECO:0000313" key="4">
    <source>
        <dbReference type="EMBL" id="CYV05079.1"/>
    </source>
</evidence>
<evidence type="ECO:0000256" key="1">
    <source>
        <dbReference type="ARBA" id="ARBA00009497"/>
    </source>
</evidence>
<evidence type="ECO:0000259" key="3">
    <source>
        <dbReference type="Pfam" id="PF00210"/>
    </source>
</evidence>
<evidence type="ECO:0000313" key="5">
    <source>
        <dbReference type="Proteomes" id="UP000073494"/>
    </source>
</evidence>
<protein>
    <submittedName>
        <fullName evidence="4">Dpr</fullName>
        <ecNumber evidence="4">1.16.-.-</ecNumber>
    </submittedName>
</protein>
<dbReference type="CDD" id="cd01043">
    <property type="entry name" value="DPS"/>
    <property type="match status" value="1"/>
</dbReference>
<keyword evidence="4" id="KW-0560">Oxidoreductase</keyword>
<dbReference type="InterPro" id="IPR012347">
    <property type="entry name" value="Ferritin-like"/>
</dbReference>
<dbReference type="GO" id="GO:0016491">
    <property type="term" value="F:oxidoreductase activity"/>
    <property type="evidence" value="ECO:0007669"/>
    <property type="project" value="UniProtKB-KW"/>
</dbReference>
<accession>A0A0Z8GUD0</accession>
<dbReference type="Proteomes" id="UP000073494">
    <property type="component" value="Unassembled WGS sequence"/>
</dbReference>
<dbReference type="Gene3D" id="1.20.1260.10">
    <property type="match status" value="1"/>
</dbReference>
<gene>
    <name evidence="4" type="primary">dps</name>
    <name evidence="4" type="ORF">ERS132416_01619</name>
</gene>
<dbReference type="PANTHER" id="PTHR42932">
    <property type="entry name" value="GENERAL STRESS PROTEIN 20U"/>
    <property type="match status" value="1"/>
</dbReference>
<feature type="domain" description="Ferritin/DPS" evidence="3">
    <location>
        <begin position="29"/>
        <end position="172"/>
    </location>
</feature>
<dbReference type="InterPro" id="IPR008331">
    <property type="entry name" value="Ferritin_DPS_dom"/>
</dbReference>
<dbReference type="PANTHER" id="PTHR42932:SF1">
    <property type="entry name" value="GENERAL STRESS PROTEIN 20U"/>
    <property type="match status" value="1"/>
</dbReference>
<dbReference type="PIRSF" id="PIRSF005900">
    <property type="entry name" value="Dps"/>
    <property type="match status" value="1"/>
</dbReference>
<evidence type="ECO:0000256" key="2">
    <source>
        <dbReference type="RuleBase" id="RU003875"/>
    </source>
</evidence>